<dbReference type="EMBL" id="JAUSQZ010000001">
    <property type="protein sequence ID" value="MDP9824577.1"/>
    <property type="molecule type" value="Genomic_DNA"/>
</dbReference>
<evidence type="ECO:0000259" key="2">
    <source>
        <dbReference type="Pfam" id="PF13860"/>
    </source>
</evidence>
<organism evidence="3 4">
    <name type="scientific">Kineosporia succinea</name>
    <dbReference type="NCBI Taxonomy" id="84632"/>
    <lineage>
        <taxon>Bacteria</taxon>
        <taxon>Bacillati</taxon>
        <taxon>Actinomycetota</taxon>
        <taxon>Actinomycetes</taxon>
        <taxon>Kineosporiales</taxon>
        <taxon>Kineosporiaceae</taxon>
        <taxon>Kineosporia</taxon>
    </lineage>
</organism>
<feature type="compositionally biased region" description="Pro residues" evidence="1">
    <location>
        <begin position="42"/>
        <end position="52"/>
    </location>
</feature>
<evidence type="ECO:0000313" key="3">
    <source>
        <dbReference type="EMBL" id="MDP9824577.1"/>
    </source>
</evidence>
<feature type="region of interest" description="Disordered" evidence="1">
    <location>
        <begin position="18"/>
        <end position="66"/>
    </location>
</feature>
<gene>
    <name evidence="3" type="ORF">J2S57_000326</name>
</gene>
<dbReference type="Pfam" id="PF13860">
    <property type="entry name" value="FlgD_ig"/>
    <property type="match status" value="1"/>
</dbReference>
<feature type="compositionally biased region" description="Basic and acidic residues" evidence="1">
    <location>
        <begin position="22"/>
        <end position="32"/>
    </location>
</feature>
<accession>A0ABT9NVY0</accession>
<feature type="domain" description="FlgD/Vpr Ig-like" evidence="2">
    <location>
        <begin position="686"/>
        <end position="750"/>
    </location>
</feature>
<proteinExistence type="predicted"/>
<name>A0ABT9NVY0_9ACTN</name>
<protein>
    <recommendedName>
        <fullName evidence="2">FlgD/Vpr Ig-like domain-containing protein</fullName>
    </recommendedName>
</protein>
<dbReference type="InterPro" id="IPR025965">
    <property type="entry name" value="FlgD/Vpr_Ig-like"/>
</dbReference>
<sequence>MAPEPVVTGPAVTGARVVRPRSAPDLEVRIEADDTLSVSRDVPPPPGPPENPETPGAGGGRPAHPMRHVRLVPGVLALSLVLSGAVDAPGSSDEPVRTREQALTARTVTPAASLVLSGHPAPSAVRLIGASEHGIAIWQGAAGGLDTDLSRPQAVYTGALTGADGTMRLTERPGAGASTRAGALVRLSVAGPVLTWYELGGEGDTTAYPQEKRLDLAGGADVTDDRTASLAVRQKIKGGGATTPYTQIDGDGTLATTEPGRWLEFGGLSARIVAHEGRWVLESRRGGEPVTRAVLPQDINVNSGLDAVGDRLYTVSSGLHPAVWVVQGSRVTKVADVPAARYPIGSWALSGGSVHYTDHSSGKRAHVFSSTVSGTDGSITLGPTKRGEQVAGTTAGGTSPARGAGGTTIPIGWSAGRAALADPRGPGQWQLLDQGRTNAVVGQRLVTLNGEKQRVDDATPAVSGSYTLVAGQVFRPDGELVWTEPAAAALAGQDDLYGADIVYSVPAGGQDDEGNDLAGVWSVNAERPLPVRLDTESCATAPEVAIWAGSAAWATCDGSRITVQDLTTGQIRDVDTGLGLIVGSDPAPITGLTLGEGLLAWKDGNALSLLDLSDAGSSPIVLPGATGRFTVDAGLVAREVTTGGASELVIDKAPFTVNQRPRLIAAAAPLGFTPDGDGRQDTWKPQFDVTRPVEKARLRILAPSGRVMRTFEIKGGGDGSLRGITWDGRSNAGMRLPEGPYDWELTATATDGGGTLTSADSPARARGTIEISAVAPERPGAR</sequence>
<feature type="region of interest" description="Disordered" evidence="1">
    <location>
        <begin position="378"/>
        <end position="405"/>
    </location>
</feature>
<reference evidence="3 4" key="1">
    <citation type="submission" date="2023-07" db="EMBL/GenBank/DDBJ databases">
        <title>Sequencing the genomes of 1000 actinobacteria strains.</title>
        <authorList>
            <person name="Klenk H.-P."/>
        </authorList>
    </citation>
    <scope>NUCLEOTIDE SEQUENCE [LARGE SCALE GENOMIC DNA]</scope>
    <source>
        <strain evidence="3 4">DSM 44388</strain>
    </source>
</reference>
<evidence type="ECO:0000256" key="1">
    <source>
        <dbReference type="SAM" id="MobiDB-lite"/>
    </source>
</evidence>
<comment type="caution">
    <text evidence="3">The sequence shown here is derived from an EMBL/GenBank/DDBJ whole genome shotgun (WGS) entry which is preliminary data.</text>
</comment>
<evidence type="ECO:0000313" key="4">
    <source>
        <dbReference type="Proteomes" id="UP001235712"/>
    </source>
</evidence>
<dbReference type="Proteomes" id="UP001235712">
    <property type="component" value="Unassembled WGS sequence"/>
</dbReference>
<keyword evidence="4" id="KW-1185">Reference proteome</keyword>
<dbReference type="Gene3D" id="2.60.40.4070">
    <property type="match status" value="1"/>
</dbReference>
<dbReference type="RefSeq" id="WP_307237401.1">
    <property type="nucleotide sequence ID" value="NZ_JAUSQZ010000001.1"/>
</dbReference>